<feature type="region of interest" description="Disordered" evidence="1">
    <location>
        <begin position="63"/>
        <end position="82"/>
    </location>
</feature>
<feature type="compositionally biased region" description="Polar residues" evidence="1">
    <location>
        <begin position="63"/>
        <end position="73"/>
    </location>
</feature>
<comment type="caution">
    <text evidence="2">The sequence shown here is derived from an EMBL/GenBank/DDBJ whole genome shotgun (WGS) entry which is preliminary data.</text>
</comment>
<sequence length="141" mass="15818">MASSERKEVGGPRSIQRTQKCRELAQMMMQKEREEILRQQNDSPSETPESTATAANSCAMKMSKSSFLDASSEQDAKDLSANNMKREEAVTYWSHELIAGDKPHFPVTSLTRSSPLFARCASFTNEIEDSRVRHSEDDIGD</sequence>
<dbReference type="EMBL" id="JALLBG020000130">
    <property type="protein sequence ID" value="KAL3762913.1"/>
    <property type="molecule type" value="Genomic_DNA"/>
</dbReference>
<feature type="compositionally biased region" description="Basic and acidic residues" evidence="1">
    <location>
        <begin position="1"/>
        <end position="10"/>
    </location>
</feature>
<keyword evidence="3" id="KW-1185">Reference proteome</keyword>
<feature type="region of interest" description="Disordered" evidence="1">
    <location>
        <begin position="1"/>
        <end position="20"/>
    </location>
</feature>
<feature type="region of interest" description="Disordered" evidence="1">
    <location>
        <begin position="32"/>
        <end position="58"/>
    </location>
</feature>
<gene>
    <name evidence="2" type="ORF">ACHAWU_001060</name>
</gene>
<evidence type="ECO:0000313" key="3">
    <source>
        <dbReference type="Proteomes" id="UP001530293"/>
    </source>
</evidence>
<dbReference type="AlphaFoldDB" id="A0ABD3MGM3"/>
<organism evidence="2 3">
    <name type="scientific">Discostella pseudostelligera</name>
    <dbReference type="NCBI Taxonomy" id="259834"/>
    <lineage>
        <taxon>Eukaryota</taxon>
        <taxon>Sar</taxon>
        <taxon>Stramenopiles</taxon>
        <taxon>Ochrophyta</taxon>
        <taxon>Bacillariophyta</taxon>
        <taxon>Coscinodiscophyceae</taxon>
        <taxon>Thalassiosirophycidae</taxon>
        <taxon>Stephanodiscales</taxon>
        <taxon>Stephanodiscaceae</taxon>
        <taxon>Discostella</taxon>
    </lineage>
</organism>
<accession>A0ABD3MGM3</accession>
<feature type="compositionally biased region" description="Polar residues" evidence="1">
    <location>
        <begin position="38"/>
        <end position="56"/>
    </location>
</feature>
<dbReference type="Proteomes" id="UP001530293">
    <property type="component" value="Unassembled WGS sequence"/>
</dbReference>
<evidence type="ECO:0000256" key="1">
    <source>
        <dbReference type="SAM" id="MobiDB-lite"/>
    </source>
</evidence>
<proteinExistence type="predicted"/>
<name>A0ABD3MGM3_9STRA</name>
<evidence type="ECO:0000313" key="2">
    <source>
        <dbReference type="EMBL" id="KAL3762913.1"/>
    </source>
</evidence>
<protein>
    <submittedName>
        <fullName evidence="2">Uncharacterized protein</fullName>
    </submittedName>
</protein>
<reference evidence="2 3" key="1">
    <citation type="submission" date="2024-10" db="EMBL/GenBank/DDBJ databases">
        <title>Updated reference genomes for cyclostephanoid diatoms.</title>
        <authorList>
            <person name="Roberts W.R."/>
            <person name="Alverson A.J."/>
        </authorList>
    </citation>
    <scope>NUCLEOTIDE SEQUENCE [LARGE SCALE GENOMIC DNA]</scope>
    <source>
        <strain evidence="2 3">AJA232-27</strain>
    </source>
</reference>